<evidence type="ECO:0000313" key="12">
    <source>
        <dbReference type="EMBL" id="KDO21815.1"/>
    </source>
</evidence>
<gene>
    <name evidence="12" type="ORF">SPRG_12632</name>
</gene>
<evidence type="ECO:0000256" key="6">
    <source>
        <dbReference type="ARBA" id="ARBA00022792"/>
    </source>
</evidence>
<dbReference type="AlphaFoldDB" id="A0A067BY93"/>
<keyword evidence="3" id="KW-0813">Transport</keyword>
<dbReference type="RefSeq" id="XP_012207492.1">
    <property type="nucleotide sequence ID" value="XM_012352102.1"/>
</dbReference>
<evidence type="ECO:0000256" key="9">
    <source>
        <dbReference type="ARBA" id="ARBA00023128"/>
    </source>
</evidence>
<protein>
    <submittedName>
        <fullName evidence="12">Uncharacterized protein</fullName>
    </submittedName>
</protein>
<dbReference type="InterPro" id="IPR036642">
    <property type="entry name" value="Cyt_bc1_su8_sf"/>
</dbReference>
<keyword evidence="7" id="KW-0249">Electron transport</keyword>
<evidence type="ECO:0000313" key="13">
    <source>
        <dbReference type="Proteomes" id="UP000030745"/>
    </source>
</evidence>
<dbReference type="GO" id="GO:0005743">
    <property type="term" value="C:mitochondrial inner membrane"/>
    <property type="evidence" value="ECO:0007669"/>
    <property type="project" value="UniProtKB-SubCell"/>
</dbReference>
<evidence type="ECO:0000256" key="7">
    <source>
        <dbReference type="ARBA" id="ARBA00022982"/>
    </source>
</evidence>
<proteinExistence type="inferred from homology"/>
<keyword evidence="5 11" id="KW-0812">Transmembrane</keyword>
<keyword evidence="8 11" id="KW-1133">Transmembrane helix</keyword>
<evidence type="ECO:0000256" key="8">
    <source>
        <dbReference type="ARBA" id="ARBA00022989"/>
    </source>
</evidence>
<evidence type="ECO:0000256" key="5">
    <source>
        <dbReference type="ARBA" id="ARBA00022692"/>
    </source>
</evidence>
<keyword evidence="10 11" id="KW-0472">Membrane</keyword>
<dbReference type="SUPFAM" id="SSF81508">
    <property type="entry name" value="Ubiquinone-binding protein QP-C of cytochrome bc1 complex (Ubiquinol-cytochrome c reductase)"/>
    <property type="match status" value="1"/>
</dbReference>
<accession>A0A067BY93</accession>
<sequence length="73" mass="8597">MSRPQAALTTWWKKYAPETGRVVRTLSPYEQRPKALRKVQENALVLVPSFFLLWGTVAWAKGENDRYHRTHWA</sequence>
<keyword evidence="4" id="KW-0679">Respiratory chain</keyword>
<evidence type="ECO:0000256" key="1">
    <source>
        <dbReference type="ARBA" id="ARBA00004434"/>
    </source>
</evidence>
<keyword evidence="13" id="KW-1185">Reference proteome</keyword>
<evidence type="ECO:0000256" key="11">
    <source>
        <dbReference type="SAM" id="Phobius"/>
    </source>
</evidence>
<dbReference type="GO" id="GO:0045275">
    <property type="term" value="C:respiratory chain complex III"/>
    <property type="evidence" value="ECO:0007669"/>
    <property type="project" value="InterPro"/>
</dbReference>
<dbReference type="Proteomes" id="UP000030745">
    <property type="component" value="Unassembled WGS sequence"/>
</dbReference>
<keyword evidence="6" id="KW-0999">Mitochondrion inner membrane</keyword>
<name>A0A067BY93_SAPPC</name>
<dbReference type="VEuPathDB" id="FungiDB:SPRG_12632"/>
<dbReference type="KEGG" id="spar:SPRG_12632"/>
<dbReference type="GO" id="GO:0006122">
    <property type="term" value="P:mitochondrial electron transport, ubiquinol to cytochrome c"/>
    <property type="evidence" value="ECO:0007669"/>
    <property type="project" value="InterPro"/>
</dbReference>
<comment type="subcellular location">
    <subcellularLocation>
        <location evidence="1">Mitochondrion inner membrane</location>
        <topology evidence="1">Single-pass membrane protein</topology>
    </subcellularLocation>
</comment>
<comment type="similarity">
    <text evidence="2">Belongs to the UQCRQ/QCR8 family.</text>
</comment>
<evidence type="ECO:0000256" key="2">
    <source>
        <dbReference type="ARBA" id="ARBA00007668"/>
    </source>
</evidence>
<organism evidence="12 13">
    <name type="scientific">Saprolegnia parasitica (strain CBS 223.65)</name>
    <dbReference type="NCBI Taxonomy" id="695850"/>
    <lineage>
        <taxon>Eukaryota</taxon>
        <taxon>Sar</taxon>
        <taxon>Stramenopiles</taxon>
        <taxon>Oomycota</taxon>
        <taxon>Saprolegniomycetes</taxon>
        <taxon>Saprolegniales</taxon>
        <taxon>Saprolegniaceae</taxon>
        <taxon>Saprolegnia</taxon>
    </lineage>
</organism>
<reference evidence="12 13" key="1">
    <citation type="journal article" date="2013" name="PLoS Genet.">
        <title>Distinctive expansion of potential virulence genes in the genome of the oomycete fish pathogen Saprolegnia parasitica.</title>
        <authorList>
            <person name="Jiang R.H."/>
            <person name="de Bruijn I."/>
            <person name="Haas B.J."/>
            <person name="Belmonte R."/>
            <person name="Lobach L."/>
            <person name="Christie J."/>
            <person name="van den Ackerveken G."/>
            <person name="Bottin A."/>
            <person name="Bulone V."/>
            <person name="Diaz-Moreno S.M."/>
            <person name="Dumas B."/>
            <person name="Fan L."/>
            <person name="Gaulin E."/>
            <person name="Govers F."/>
            <person name="Grenville-Briggs L.J."/>
            <person name="Horner N.R."/>
            <person name="Levin J.Z."/>
            <person name="Mammella M."/>
            <person name="Meijer H.J."/>
            <person name="Morris P."/>
            <person name="Nusbaum C."/>
            <person name="Oome S."/>
            <person name="Phillips A.J."/>
            <person name="van Rooyen D."/>
            <person name="Rzeszutek E."/>
            <person name="Saraiva M."/>
            <person name="Secombes C.J."/>
            <person name="Seidl M.F."/>
            <person name="Snel B."/>
            <person name="Stassen J.H."/>
            <person name="Sykes S."/>
            <person name="Tripathy S."/>
            <person name="van den Berg H."/>
            <person name="Vega-Arreguin J.C."/>
            <person name="Wawra S."/>
            <person name="Young S.K."/>
            <person name="Zeng Q."/>
            <person name="Dieguez-Uribeondo J."/>
            <person name="Russ C."/>
            <person name="Tyler B.M."/>
            <person name="van West P."/>
        </authorList>
    </citation>
    <scope>NUCLEOTIDE SEQUENCE [LARGE SCALE GENOMIC DNA]</scope>
    <source>
        <strain evidence="12 13">CBS 223.65</strain>
    </source>
</reference>
<feature type="transmembrane region" description="Helical" evidence="11">
    <location>
        <begin position="42"/>
        <end position="60"/>
    </location>
</feature>
<dbReference type="Gene3D" id="1.20.5.210">
    <property type="entry name" value="Cytochrome b-c1 complex subunit 8"/>
    <property type="match status" value="1"/>
</dbReference>
<evidence type="ECO:0000256" key="4">
    <source>
        <dbReference type="ARBA" id="ARBA00022660"/>
    </source>
</evidence>
<evidence type="ECO:0000256" key="10">
    <source>
        <dbReference type="ARBA" id="ARBA00023136"/>
    </source>
</evidence>
<keyword evidence="9" id="KW-0496">Mitochondrion</keyword>
<evidence type="ECO:0000256" key="3">
    <source>
        <dbReference type="ARBA" id="ARBA00022448"/>
    </source>
</evidence>
<dbReference type="OrthoDB" id="57605at2759"/>
<dbReference type="GeneID" id="24134575"/>
<dbReference type="EMBL" id="KK583280">
    <property type="protein sequence ID" value="KDO21815.1"/>
    <property type="molecule type" value="Genomic_DNA"/>
</dbReference>